<gene>
    <name evidence="1" type="ORF">RRF57_006733</name>
</gene>
<protein>
    <submittedName>
        <fullName evidence="1">Uncharacterized protein</fullName>
    </submittedName>
</protein>
<name>A0AAN7UJS3_9PEZI</name>
<proteinExistence type="predicted"/>
<organism evidence="1 2">
    <name type="scientific">Xylaria bambusicola</name>
    <dbReference type="NCBI Taxonomy" id="326684"/>
    <lineage>
        <taxon>Eukaryota</taxon>
        <taxon>Fungi</taxon>
        <taxon>Dikarya</taxon>
        <taxon>Ascomycota</taxon>
        <taxon>Pezizomycotina</taxon>
        <taxon>Sordariomycetes</taxon>
        <taxon>Xylariomycetidae</taxon>
        <taxon>Xylariales</taxon>
        <taxon>Xylariaceae</taxon>
        <taxon>Xylaria</taxon>
    </lineage>
</organism>
<keyword evidence="2" id="KW-1185">Reference proteome</keyword>
<dbReference type="EMBL" id="JAWHQM010000018">
    <property type="protein sequence ID" value="KAK5631018.1"/>
    <property type="molecule type" value="Genomic_DNA"/>
</dbReference>
<evidence type="ECO:0000313" key="2">
    <source>
        <dbReference type="Proteomes" id="UP001305414"/>
    </source>
</evidence>
<reference evidence="1 2" key="1">
    <citation type="submission" date="2023-10" db="EMBL/GenBank/DDBJ databases">
        <title>Draft genome sequence of Xylaria bambusicola isolate GMP-LS, the root and basal stem rot pathogen of sugarcane in Indonesia.</title>
        <authorList>
            <person name="Selvaraj P."/>
            <person name="Muralishankar V."/>
            <person name="Muruganantham S."/>
            <person name="Sp S."/>
            <person name="Haryani S."/>
            <person name="Lau K.J.X."/>
            <person name="Naqvi N.I."/>
        </authorList>
    </citation>
    <scope>NUCLEOTIDE SEQUENCE [LARGE SCALE GENOMIC DNA]</scope>
    <source>
        <strain evidence="1">GMP-LS</strain>
    </source>
</reference>
<accession>A0AAN7UJS3</accession>
<evidence type="ECO:0000313" key="1">
    <source>
        <dbReference type="EMBL" id="KAK5631018.1"/>
    </source>
</evidence>
<sequence length="68" mass="7893">MFTEFSVPIQRAAGCCCFYLYMLSRWRPQAVGHTDADLFSSNAMRSRLHYTGLETGLDRTQSVWRPKM</sequence>
<dbReference type="Proteomes" id="UP001305414">
    <property type="component" value="Unassembled WGS sequence"/>
</dbReference>
<dbReference type="AlphaFoldDB" id="A0AAN7UJS3"/>
<comment type="caution">
    <text evidence="1">The sequence shown here is derived from an EMBL/GenBank/DDBJ whole genome shotgun (WGS) entry which is preliminary data.</text>
</comment>